<proteinExistence type="predicted"/>
<keyword evidence="3" id="KW-1185">Reference proteome</keyword>
<evidence type="ECO:0000313" key="3">
    <source>
        <dbReference type="Proteomes" id="UP000028630"/>
    </source>
</evidence>
<dbReference type="Pfam" id="PF05069">
    <property type="entry name" value="Phage_tail_S"/>
    <property type="match status" value="2"/>
</dbReference>
<dbReference type="AlphaFoldDB" id="A0A084ZPS7"/>
<feature type="region of interest" description="Disordered" evidence="1">
    <location>
        <begin position="38"/>
        <end position="63"/>
    </location>
</feature>
<name>A0A084ZPS7_9ENTR</name>
<reference evidence="3" key="1">
    <citation type="submission" date="2014-05" db="EMBL/GenBank/DDBJ databases">
        <title>ATOL: Assembling a taxonomically balanced genome-scale reconstruction of the evolutionary history of the Enterobacteriaceae.</title>
        <authorList>
            <person name="Plunkett G. III"/>
            <person name="Neeno-Eckwall E.C."/>
            <person name="Glasner J.D."/>
            <person name="Perna N.T."/>
        </authorList>
    </citation>
    <scope>NUCLEOTIDE SEQUENCE [LARGE SCALE GENOMIC DNA]</scope>
    <source>
        <strain evidence="3">ATCC 49490</strain>
    </source>
</reference>
<accession>A0A084ZPS7</accession>
<dbReference type="Proteomes" id="UP000028630">
    <property type="component" value="Unassembled WGS sequence"/>
</dbReference>
<dbReference type="OrthoDB" id="6402405at2"/>
<comment type="caution">
    <text evidence="2">The sequence shown here is derived from an EMBL/GenBank/DDBJ whole genome shotgun (WGS) entry which is preliminary data.</text>
</comment>
<dbReference type="NCBIfam" id="TIGR01635">
    <property type="entry name" value="tail_comp_S"/>
    <property type="match status" value="2"/>
</dbReference>
<evidence type="ECO:0000256" key="1">
    <source>
        <dbReference type="SAM" id="MobiDB-lite"/>
    </source>
</evidence>
<dbReference type="eggNOG" id="COG5005">
    <property type="taxonomic scope" value="Bacteria"/>
</dbReference>
<protein>
    <submittedName>
        <fullName evidence="2">Phage tail completion protein</fullName>
    </submittedName>
</protein>
<dbReference type="InterPro" id="IPR006522">
    <property type="entry name" value="Phage_virion_morphogenesis"/>
</dbReference>
<evidence type="ECO:0000313" key="2">
    <source>
        <dbReference type="EMBL" id="KFB99471.1"/>
    </source>
</evidence>
<dbReference type="EMBL" id="JMTB01000115">
    <property type="protein sequence ID" value="KFB99471.1"/>
    <property type="molecule type" value="Genomic_DNA"/>
</dbReference>
<gene>
    <name evidence="2" type="ORF">GTGU_04128</name>
</gene>
<sequence>MTDALFRELDQAFSDIVNTLSYGGRHRLGRAIGSALRRSQQKRIRAQKNPDGSSFQPRRRRVTRTQQGIRFIWNDDVRHLKNWKHEIGRYGRRITGYDEDRGDMRTFYRSDIERYLEINTRAVTRPTRRQMKMFQRLATFRFLKMHGDASGAIVGYDGMAARIARIHQLGLKDEAAPGIFVEYPVRELLGVSESDERMVEGIIISEMSKARRYGRAYRGY</sequence>
<dbReference type="RefSeq" id="WP_038161656.1">
    <property type="nucleotide sequence ID" value="NZ_JMTB01000115.1"/>
</dbReference>
<organism evidence="2 3">
    <name type="scientific">Trabulsiella guamensis ATCC 49490</name>
    <dbReference type="NCBI Taxonomy" id="1005994"/>
    <lineage>
        <taxon>Bacteria</taxon>
        <taxon>Pseudomonadati</taxon>
        <taxon>Pseudomonadota</taxon>
        <taxon>Gammaproteobacteria</taxon>
        <taxon>Enterobacterales</taxon>
        <taxon>Enterobacteriaceae</taxon>
        <taxon>Trabulsiella</taxon>
    </lineage>
</organism>